<evidence type="ECO:0000256" key="1">
    <source>
        <dbReference type="SAM" id="Phobius"/>
    </source>
</evidence>
<dbReference type="PANTHER" id="PTHR48090:SF7">
    <property type="entry name" value="RFBJ PROTEIN"/>
    <property type="match status" value="1"/>
</dbReference>
<dbReference type="PANTHER" id="PTHR48090">
    <property type="entry name" value="UNDECAPRENYL-PHOSPHATE 4-DEOXY-4-FORMAMIDO-L-ARABINOSE TRANSFERASE-RELATED"/>
    <property type="match status" value="1"/>
</dbReference>
<dbReference type="GO" id="GO:0016757">
    <property type="term" value="F:glycosyltransferase activity"/>
    <property type="evidence" value="ECO:0007669"/>
    <property type="project" value="UniProtKB-KW"/>
</dbReference>
<dbReference type="InterPro" id="IPR050256">
    <property type="entry name" value="Glycosyltransferase_2"/>
</dbReference>
<dbReference type="EMBL" id="AOHZ01000017">
    <property type="protein sequence ID" value="ELY60742.1"/>
    <property type="molecule type" value="Genomic_DNA"/>
</dbReference>
<keyword evidence="1" id="KW-0472">Membrane</keyword>
<feature type="transmembrane region" description="Helical" evidence="1">
    <location>
        <begin position="345"/>
        <end position="368"/>
    </location>
</feature>
<gene>
    <name evidence="3" type="ORF">C493_03532</name>
</gene>
<comment type="caution">
    <text evidence="3">The sequence shown here is derived from an EMBL/GenBank/DDBJ whole genome shotgun (WGS) entry which is preliminary data.</text>
</comment>
<dbReference type="PATRIC" id="fig|1227499.3.peg.728"/>
<dbReference type="STRING" id="1227499.C493_03532"/>
<dbReference type="eggNOG" id="arCOG00894">
    <property type="taxonomic scope" value="Archaea"/>
</dbReference>
<proteinExistence type="predicted"/>
<dbReference type="AlphaFoldDB" id="L9XGK0"/>
<keyword evidence="3" id="KW-0328">Glycosyltransferase</keyword>
<dbReference type="CDD" id="cd04179">
    <property type="entry name" value="DPM_DPG-synthase_like"/>
    <property type="match status" value="1"/>
</dbReference>
<organism evidence="3 4">
    <name type="scientific">Natronolimnohabitans innermongolicus JCM 12255</name>
    <dbReference type="NCBI Taxonomy" id="1227499"/>
    <lineage>
        <taxon>Archaea</taxon>
        <taxon>Methanobacteriati</taxon>
        <taxon>Methanobacteriota</taxon>
        <taxon>Stenosarchaea group</taxon>
        <taxon>Halobacteria</taxon>
        <taxon>Halobacteriales</taxon>
        <taxon>Natrialbaceae</taxon>
        <taxon>Natronolimnohabitans</taxon>
    </lineage>
</organism>
<name>L9XGK0_9EURY</name>
<dbReference type="InterPro" id="IPR029044">
    <property type="entry name" value="Nucleotide-diphossugar_trans"/>
</dbReference>
<dbReference type="Pfam" id="PF00535">
    <property type="entry name" value="Glycos_transf_2"/>
    <property type="match status" value="1"/>
</dbReference>
<dbReference type="Gene3D" id="3.90.550.10">
    <property type="entry name" value="Spore Coat Polysaccharide Biosynthesis Protein SpsA, Chain A"/>
    <property type="match status" value="1"/>
</dbReference>
<dbReference type="InterPro" id="IPR001173">
    <property type="entry name" value="Glyco_trans_2-like"/>
</dbReference>
<feature type="transmembrane region" description="Helical" evidence="1">
    <location>
        <begin position="380"/>
        <end position="402"/>
    </location>
</feature>
<accession>L9XGK0</accession>
<dbReference type="Proteomes" id="UP000011602">
    <property type="component" value="Unassembled WGS sequence"/>
</dbReference>
<dbReference type="SUPFAM" id="SSF53448">
    <property type="entry name" value="Nucleotide-diphospho-sugar transferases"/>
    <property type="match status" value="1"/>
</dbReference>
<keyword evidence="4" id="KW-1185">Reference proteome</keyword>
<evidence type="ECO:0000259" key="2">
    <source>
        <dbReference type="Pfam" id="PF00535"/>
    </source>
</evidence>
<protein>
    <submittedName>
        <fullName evidence="3">Dolichyl-phosphate beta-D-mannosyltransferase</fullName>
    </submittedName>
</protein>
<feature type="domain" description="Glycosyltransferase 2-like" evidence="2">
    <location>
        <begin position="116"/>
        <end position="238"/>
    </location>
</feature>
<keyword evidence="3" id="KW-0808">Transferase</keyword>
<sequence length="409" mass="44409">MIVADEYADETARVILRAHSHGHPVLVTHRAGGAGEALTFATQLGARVVPPEASDDSAAKALIEECRRLDYPGLIIHNDLEKRIDYDRALVEFEESAAYVVHAKIKADETRTDTIVGIPAYNEGDSIASIVSAAREYVDTVLVVDDGSTDDTADVARSAGATVFEHRQNLGYGGALKTVFRRALKWDVDHLVILDGDGQHDPADIPRLLERQRDTGAEIVVGSRFSPDSNTMLPVYRRIGLWVVNTLVNVSMRGGNAAVRDTQSGFRAYNARAIRSLATEPLGDHMDASIDVLYHAHRHGYRIEEVGTTIRYDVDNASSHNPIVHGLVLVKRAVETAGFERPNTVLGAPGFTAALFGLVTTLFFLLGYVPPAYTSPLTVILSAVVLLAGITVCFRAVVLGAVNTNREHR</sequence>
<keyword evidence="1" id="KW-1133">Transmembrane helix</keyword>
<reference evidence="3 4" key="1">
    <citation type="journal article" date="2014" name="PLoS Genet.">
        <title>Phylogenetically driven sequencing of extremely halophilic archaea reveals strategies for static and dynamic osmo-response.</title>
        <authorList>
            <person name="Becker E.A."/>
            <person name="Seitzer P.M."/>
            <person name="Tritt A."/>
            <person name="Larsen D."/>
            <person name="Krusor M."/>
            <person name="Yao A.I."/>
            <person name="Wu D."/>
            <person name="Madern D."/>
            <person name="Eisen J.A."/>
            <person name="Darling A.E."/>
            <person name="Facciotti M.T."/>
        </authorList>
    </citation>
    <scope>NUCLEOTIDE SEQUENCE [LARGE SCALE GENOMIC DNA]</scope>
    <source>
        <strain evidence="3 4">JCM 12255</strain>
    </source>
</reference>
<evidence type="ECO:0000313" key="3">
    <source>
        <dbReference type="EMBL" id="ELY60742.1"/>
    </source>
</evidence>
<evidence type="ECO:0000313" key="4">
    <source>
        <dbReference type="Proteomes" id="UP000011602"/>
    </source>
</evidence>
<keyword evidence="1" id="KW-0812">Transmembrane</keyword>